<name>A0A0G3EFX4_9BACT</name>
<comment type="subunit">
    <text evidence="2 11">Heterotrimer of A, B and C subunits.</text>
</comment>
<dbReference type="KEGG" id="vbl:L21SP4_02089"/>
<dbReference type="InterPro" id="IPR023168">
    <property type="entry name" value="GatB_Yqey_C_2"/>
</dbReference>
<dbReference type="GO" id="GO:0005524">
    <property type="term" value="F:ATP binding"/>
    <property type="evidence" value="ECO:0007669"/>
    <property type="project" value="UniProtKB-KW"/>
</dbReference>
<evidence type="ECO:0000256" key="7">
    <source>
        <dbReference type="ARBA" id="ARBA00022917"/>
    </source>
</evidence>
<dbReference type="PANTHER" id="PTHR11659">
    <property type="entry name" value="GLUTAMYL-TRNA GLN AMIDOTRANSFERASE SUBUNIT B MITOCHONDRIAL AND PROKARYOTIC PET112-RELATED"/>
    <property type="match status" value="1"/>
</dbReference>
<dbReference type="NCBIfam" id="TIGR00133">
    <property type="entry name" value="gatB"/>
    <property type="match status" value="1"/>
</dbReference>
<dbReference type="EMBL" id="CP010904">
    <property type="protein sequence ID" value="AKJ65321.1"/>
    <property type="molecule type" value="Genomic_DNA"/>
</dbReference>
<reference evidence="13 14" key="2">
    <citation type="journal article" date="2016" name="ISME J.">
        <title>Characterization of the first cultured representative of Verrucomicrobia subdivision 5 indicates the proposal of a novel phylum.</title>
        <authorList>
            <person name="Spring S."/>
            <person name="Bunk B."/>
            <person name="Sproer C."/>
            <person name="Schumann P."/>
            <person name="Rohde M."/>
            <person name="Tindall B.J."/>
            <person name="Klenk H.P."/>
        </authorList>
    </citation>
    <scope>NUCLEOTIDE SEQUENCE [LARGE SCALE GENOMIC DNA]</scope>
    <source>
        <strain evidence="13 14">L21-Fru-AB</strain>
    </source>
</reference>
<keyword evidence="14" id="KW-1185">Reference proteome</keyword>
<dbReference type="GO" id="GO:0070681">
    <property type="term" value="P:glutaminyl-tRNAGln biosynthesis via transamidation"/>
    <property type="evidence" value="ECO:0007669"/>
    <property type="project" value="TreeGrafter"/>
</dbReference>
<sequence length="475" mass="52898">MNYEAVIGLEVHVQLRTRTKIFCGCRVHDEEAAPNTHVCPVCLGYPGALPVLNARAVELCCRAGLMLDCTLNRISKWDRKNYFYPDMPKNYQISQYDLPLCLGGRVEAEVGGEHRSFPLTRIHLEEDVAKNTHVGTASLIDFNRAGTPLMEIVSEPCMQTPDDAMAFLTGLKQILQYGGISDCDLEKGNMRCDINVSVRPQGETKLGIKAEIKNMNTFKGVHNALEYEIRRQIDELGRGLTLRQETRRWDPDSATTSAMRTKEEAHDYRYFPEPDLLPVQLSEEGIEAWRADLPELPAHRRERYVSELGLPEYDAGVLAADKAVADFFDAALEAGAAPKAASNWLMGEMLRLLSEEDRTIGDASVTPEHLAELIRMIDEKTISHSAAKEVFETLFREGGDPRAIVEERGMAQVSEDSALEPWADQVIAENPGPAEDYRNGKEASINFLMGQVMKLSRGKANPPAVIEILKKKLGG</sequence>
<dbReference type="SMART" id="SM00845">
    <property type="entry name" value="GatB_Yqey"/>
    <property type="match status" value="1"/>
</dbReference>
<gene>
    <name evidence="11 13" type="primary">gatB</name>
    <name evidence="13" type="ORF">L21SP4_02089</name>
</gene>
<accession>A0A0G3EFX4</accession>
<reference evidence="14" key="1">
    <citation type="submission" date="2015-02" db="EMBL/GenBank/DDBJ databases">
        <title>Description and complete genome sequence of the first cultured representative of the subdivision 5 of the Verrucomicrobia phylum.</title>
        <authorList>
            <person name="Spring S."/>
            <person name="Bunk B."/>
            <person name="Sproer C."/>
            <person name="Klenk H.-P."/>
        </authorList>
    </citation>
    <scope>NUCLEOTIDE SEQUENCE [LARGE SCALE GENOMIC DNA]</scope>
    <source>
        <strain evidence="14">L21-Fru-AB</strain>
    </source>
</reference>
<comment type="similarity">
    <text evidence="1 11">Belongs to the GatB/GatE family. GatB subfamily.</text>
</comment>
<comment type="function">
    <text evidence="8 11">Allows the formation of correctly charged Asn-tRNA(Asn) or Gln-tRNA(Gln) through the transamidation of misacylated Asp-tRNA(Asn) or Glu-tRNA(Gln) in organisms which lack either or both of asparaginyl-tRNA or glutaminyl-tRNA synthetases. The reaction takes place in the presence of glutamine and ATP through an activated phospho-Asp-tRNA(Asn) or phospho-Glu-tRNA(Gln).</text>
</comment>
<comment type="catalytic activity">
    <reaction evidence="10 11">
        <text>L-glutamyl-tRNA(Gln) + L-glutamine + ATP + H2O = L-glutaminyl-tRNA(Gln) + L-glutamate + ADP + phosphate + H(+)</text>
        <dbReference type="Rhea" id="RHEA:17521"/>
        <dbReference type="Rhea" id="RHEA-COMP:9681"/>
        <dbReference type="Rhea" id="RHEA-COMP:9684"/>
        <dbReference type="ChEBI" id="CHEBI:15377"/>
        <dbReference type="ChEBI" id="CHEBI:15378"/>
        <dbReference type="ChEBI" id="CHEBI:29985"/>
        <dbReference type="ChEBI" id="CHEBI:30616"/>
        <dbReference type="ChEBI" id="CHEBI:43474"/>
        <dbReference type="ChEBI" id="CHEBI:58359"/>
        <dbReference type="ChEBI" id="CHEBI:78520"/>
        <dbReference type="ChEBI" id="CHEBI:78521"/>
        <dbReference type="ChEBI" id="CHEBI:456216"/>
    </reaction>
</comment>
<dbReference type="GO" id="GO:0016740">
    <property type="term" value="F:transferase activity"/>
    <property type="evidence" value="ECO:0007669"/>
    <property type="project" value="UniProtKB-KW"/>
</dbReference>
<dbReference type="PATRIC" id="fig|1609981.3.peg.2171"/>
<dbReference type="HAMAP" id="MF_00121">
    <property type="entry name" value="GatB"/>
    <property type="match status" value="1"/>
</dbReference>
<feature type="domain" description="Asn/Gln amidotransferase" evidence="12">
    <location>
        <begin position="326"/>
        <end position="473"/>
    </location>
</feature>
<dbReference type="InterPro" id="IPR018027">
    <property type="entry name" value="Asn/Gln_amidotransferase"/>
</dbReference>
<dbReference type="Gene3D" id="1.10.150.380">
    <property type="entry name" value="GatB domain, N-terminal subdomain"/>
    <property type="match status" value="1"/>
</dbReference>
<evidence type="ECO:0000256" key="2">
    <source>
        <dbReference type="ARBA" id="ARBA00011123"/>
    </source>
</evidence>
<protein>
    <recommendedName>
        <fullName evidence="3 11">Aspartyl/glutamyl-tRNA(Asn/Gln) amidotransferase subunit B</fullName>
        <shortName evidence="11">Asp/Glu-ADT subunit B</shortName>
        <ecNumber evidence="11">6.3.5.-</ecNumber>
    </recommendedName>
</protein>
<dbReference type="InterPro" id="IPR017959">
    <property type="entry name" value="Asn/Gln-tRNA_amidoTrfase_suB/E"/>
</dbReference>
<keyword evidence="7 11" id="KW-0648">Protein biosynthesis</keyword>
<dbReference type="RefSeq" id="WP_052882561.1">
    <property type="nucleotide sequence ID" value="NZ_CP010904.1"/>
</dbReference>
<dbReference type="PANTHER" id="PTHR11659:SF0">
    <property type="entry name" value="GLUTAMYL-TRNA(GLN) AMIDOTRANSFERASE SUBUNIT B, MITOCHONDRIAL"/>
    <property type="match status" value="1"/>
</dbReference>
<evidence type="ECO:0000256" key="11">
    <source>
        <dbReference type="HAMAP-Rule" id="MF_00121"/>
    </source>
</evidence>
<dbReference type="OrthoDB" id="9804078at2"/>
<dbReference type="Pfam" id="PF02637">
    <property type="entry name" value="GatB_Yqey"/>
    <property type="match status" value="1"/>
</dbReference>
<evidence type="ECO:0000256" key="6">
    <source>
        <dbReference type="ARBA" id="ARBA00022840"/>
    </source>
</evidence>
<keyword evidence="5 11" id="KW-0547">Nucleotide-binding</keyword>
<dbReference type="SUPFAM" id="SSF89095">
    <property type="entry name" value="GatB/YqeY motif"/>
    <property type="match status" value="1"/>
</dbReference>
<evidence type="ECO:0000256" key="3">
    <source>
        <dbReference type="ARBA" id="ARBA00016923"/>
    </source>
</evidence>
<keyword evidence="13" id="KW-0808">Transferase</keyword>
<dbReference type="InterPro" id="IPR006075">
    <property type="entry name" value="Asn/Gln-tRNA_Trfase_suB/E_cat"/>
</dbReference>
<dbReference type="InterPro" id="IPR014746">
    <property type="entry name" value="Gln_synth/guanido_kin_cat_dom"/>
</dbReference>
<dbReference type="GO" id="GO:0050566">
    <property type="term" value="F:asparaginyl-tRNA synthase (glutamine-hydrolyzing) activity"/>
    <property type="evidence" value="ECO:0007669"/>
    <property type="project" value="RHEA"/>
</dbReference>
<dbReference type="Pfam" id="PF02934">
    <property type="entry name" value="GatB_N"/>
    <property type="match status" value="1"/>
</dbReference>
<evidence type="ECO:0000256" key="8">
    <source>
        <dbReference type="ARBA" id="ARBA00024799"/>
    </source>
</evidence>
<dbReference type="InterPro" id="IPR003789">
    <property type="entry name" value="Asn/Gln_tRNA_amidoTrase-B-like"/>
</dbReference>
<evidence type="ECO:0000256" key="4">
    <source>
        <dbReference type="ARBA" id="ARBA00022598"/>
    </source>
</evidence>
<dbReference type="FunFam" id="1.10.10.410:FF:000001">
    <property type="entry name" value="Aspartyl/glutamyl-tRNA(Asn/Gln) amidotransferase subunit B"/>
    <property type="match status" value="1"/>
</dbReference>
<evidence type="ECO:0000256" key="9">
    <source>
        <dbReference type="ARBA" id="ARBA00047380"/>
    </source>
</evidence>
<proteinExistence type="inferred from homology"/>
<dbReference type="PROSITE" id="PS01234">
    <property type="entry name" value="GATB"/>
    <property type="match status" value="1"/>
</dbReference>
<dbReference type="SUPFAM" id="SSF55931">
    <property type="entry name" value="Glutamine synthetase/guanido kinase"/>
    <property type="match status" value="1"/>
</dbReference>
<evidence type="ECO:0000256" key="5">
    <source>
        <dbReference type="ARBA" id="ARBA00022741"/>
    </source>
</evidence>
<dbReference type="NCBIfam" id="NF004012">
    <property type="entry name" value="PRK05477.1-2"/>
    <property type="match status" value="1"/>
</dbReference>
<dbReference type="GO" id="GO:0050567">
    <property type="term" value="F:glutaminyl-tRNA synthase (glutamine-hydrolyzing) activity"/>
    <property type="evidence" value="ECO:0007669"/>
    <property type="project" value="UniProtKB-UniRule"/>
</dbReference>
<dbReference type="GO" id="GO:0006412">
    <property type="term" value="P:translation"/>
    <property type="evidence" value="ECO:0007669"/>
    <property type="project" value="UniProtKB-UniRule"/>
</dbReference>
<evidence type="ECO:0000313" key="14">
    <source>
        <dbReference type="Proteomes" id="UP000035268"/>
    </source>
</evidence>
<keyword evidence="4 11" id="KW-0436">Ligase</keyword>
<dbReference type="InterPro" id="IPR017958">
    <property type="entry name" value="Gln-tRNA_amidoTrfase_suB_CS"/>
</dbReference>
<dbReference type="FunFam" id="1.10.150.380:FF:000001">
    <property type="entry name" value="Aspartyl/glutamyl-tRNA(Asn/Gln) amidotransferase subunit B"/>
    <property type="match status" value="1"/>
</dbReference>
<evidence type="ECO:0000256" key="10">
    <source>
        <dbReference type="ARBA" id="ARBA00047913"/>
    </source>
</evidence>
<organism evidence="13 14">
    <name type="scientific">Kiritimatiella glycovorans</name>
    <dbReference type="NCBI Taxonomy" id="1307763"/>
    <lineage>
        <taxon>Bacteria</taxon>
        <taxon>Pseudomonadati</taxon>
        <taxon>Kiritimatiellota</taxon>
        <taxon>Kiritimatiellia</taxon>
        <taxon>Kiritimatiellales</taxon>
        <taxon>Kiritimatiellaceae</taxon>
        <taxon>Kiritimatiella</taxon>
    </lineage>
</organism>
<comment type="catalytic activity">
    <reaction evidence="9 11">
        <text>L-aspartyl-tRNA(Asn) + L-glutamine + ATP + H2O = L-asparaginyl-tRNA(Asn) + L-glutamate + ADP + phosphate + 2 H(+)</text>
        <dbReference type="Rhea" id="RHEA:14513"/>
        <dbReference type="Rhea" id="RHEA-COMP:9674"/>
        <dbReference type="Rhea" id="RHEA-COMP:9677"/>
        <dbReference type="ChEBI" id="CHEBI:15377"/>
        <dbReference type="ChEBI" id="CHEBI:15378"/>
        <dbReference type="ChEBI" id="CHEBI:29985"/>
        <dbReference type="ChEBI" id="CHEBI:30616"/>
        <dbReference type="ChEBI" id="CHEBI:43474"/>
        <dbReference type="ChEBI" id="CHEBI:58359"/>
        <dbReference type="ChEBI" id="CHEBI:78515"/>
        <dbReference type="ChEBI" id="CHEBI:78516"/>
        <dbReference type="ChEBI" id="CHEBI:456216"/>
    </reaction>
</comment>
<dbReference type="Proteomes" id="UP000035268">
    <property type="component" value="Chromosome"/>
</dbReference>
<dbReference type="InterPro" id="IPR004413">
    <property type="entry name" value="GatB"/>
</dbReference>
<keyword evidence="6 11" id="KW-0067">ATP-binding</keyword>
<dbReference type="Gene3D" id="1.10.10.410">
    <property type="match status" value="1"/>
</dbReference>
<evidence type="ECO:0000259" key="12">
    <source>
        <dbReference type="SMART" id="SM00845"/>
    </source>
</evidence>
<dbReference type="EC" id="6.3.5.-" evidence="11"/>
<evidence type="ECO:0000256" key="1">
    <source>
        <dbReference type="ARBA" id="ARBA00005306"/>
    </source>
</evidence>
<dbReference type="InterPro" id="IPR042114">
    <property type="entry name" value="GatB_C_1"/>
</dbReference>
<dbReference type="NCBIfam" id="NF004014">
    <property type="entry name" value="PRK05477.1-4"/>
    <property type="match status" value="1"/>
</dbReference>
<dbReference type="AlphaFoldDB" id="A0A0G3EFX4"/>
<dbReference type="STRING" id="1307763.L21SP4_02089"/>
<evidence type="ECO:0000313" key="13">
    <source>
        <dbReference type="EMBL" id="AKJ65321.1"/>
    </source>
</evidence>